<dbReference type="Proteomes" id="UP001144372">
    <property type="component" value="Unassembled WGS sequence"/>
</dbReference>
<accession>A0A9W6FW05</accession>
<feature type="transmembrane region" description="Helical" evidence="5">
    <location>
        <begin position="37"/>
        <end position="56"/>
    </location>
</feature>
<evidence type="ECO:0000313" key="8">
    <source>
        <dbReference type="Proteomes" id="UP001144372"/>
    </source>
</evidence>
<dbReference type="Pfam" id="PF07291">
    <property type="entry name" value="MauE"/>
    <property type="match status" value="1"/>
</dbReference>
<dbReference type="InterPro" id="IPR009908">
    <property type="entry name" value="Methylamine_util_MauE"/>
</dbReference>
<reference evidence="7" key="1">
    <citation type="submission" date="2022-12" db="EMBL/GenBank/DDBJ databases">
        <title>Reference genome sequencing for broad-spectrum identification of bacterial and archaeal isolates by mass spectrometry.</title>
        <authorList>
            <person name="Sekiguchi Y."/>
            <person name="Tourlousse D.M."/>
        </authorList>
    </citation>
    <scope>NUCLEOTIDE SEQUENCE</scope>
    <source>
        <strain evidence="7">ASRB1</strain>
    </source>
</reference>
<evidence type="ECO:0000256" key="1">
    <source>
        <dbReference type="ARBA" id="ARBA00004141"/>
    </source>
</evidence>
<protein>
    <recommendedName>
        <fullName evidence="6">Methylamine utilisation protein MauE domain-containing protein</fullName>
    </recommendedName>
</protein>
<dbReference type="AlphaFoldDB" id="A0A9W6FW05"/>
<keyword evidence="2 5" id="KW-0812">Transmembrane</keyword>
<feature type="transmembrane region" description="Helical" evidence="5">
    <location>
        <begin position="106"/>
        <end position="123"/>
    </location>
</feature>
<name>A0A9W6FW05_9BACT</name>
<feature type="domain" description="Methylamine utilisation protein MauE" evidence="6">
    <location>
        <begin position="37"/>
        <end position="162"/>
    </location>
</feature>
<dbReference type="EMBL" id="BSDR01000001">
    <property type="protein sequence ID" value="GLI35921.1"/>
    <property type="molecule type" value="Genomic_DNA"/>
</dbReference>
<feature type="transmembrane region" description="Helical" evidence="5">
    <location>
        <begin position="76"/>
        <end position="100"/>
    </location>
</feature>
<comment type="subcellular location">
    <subcellularLocation>
        <location evidence="1">Membrane</location>
        <topology evidence="1">Multi-pass membrane protein</topology>
    </subcellularLocation>
</comment>
<keyword evidence="3 5" id="KW-1133">Transmembrane helix</keyword>
<evidence type="ECO:0000256" key="2">
    <source>
        <dbReference type="ARBA" id="ARBA00022692"/>
    </source>
</evidence>
<dbReference type="RefSeq" id="WP_281796023.1">
    <property type="nucleotide sequence ID" value="NZ_BSDR01000001.1"/>
</dbReference>
<dbReference type="GO" id="GO:0016020">
    <property type="term" value="C:membrane"/>
    <property type="evidence" value="ECO:0007669"/>
    <property type="project" value="UniProtKB-SubCell"/>
</dbReference>
<keyword evidence="8" id="KW-1185">Reference proteome</keyword>
<sequence>MEHTRESSSHGSQARSMAFISNAVPVFSGLLKKTPEFWARLVLGVIFLIASADKIYHPADFAQAIYKYQILPDSLINVTAIILPWLELLLGLCLIIGLWLPGAVTLVNVLLLTFFGALLFNLARGLDVHCGCFSTSTKGDPATAAYLIRDAVFLLMGGYLFFKVVLSRRLNAATWRGFRG</sequence>
<keyword evidence="4 5" id="KW-0472">Membrane</keyword>
<evidence type="ECO:0000256" key="4">
    <source>
        <dbReference type="ARBA" id="ARBA00023136"/>
    </source>
</evidence>
<evidence type="ECO:0000313" key="7">
    <source>
        <dbReference type="EMBL" id="GLI35921.1"/>
    </source>
</evidence>
<gene>
    <name evidence="7" type="ORF">DAMNIGENAA_33540</name>
</gene>
<evidence type="ECO:0000259" key="6">
    <source>
        <dbReference type="Pfam" id="PF07291"/>
    </source>
</evidence>
<comment type="caution">
    <text evidence="7">The sequence shown here is derived from an EMBL/GenBank/DDBJ whole genome shotgun (WGS) entry which is preliminary data.</text>
</comment>
<dbReference type="GO" id="GO:0030416">
    <property type="term" value="P:methylamine metabolic process"/>
    <property type="evidence" value="ECO:0007669"/>
    <property type="project" value="InterPro"/>
</dbReference>
<organism evidence="7 8">
    <name type="scientific">Desulforhabdus amnigena</name>
    <dbReference type="NCBI Taxonomy" id="40218"/>
    <lineage>
        <taxon>Bacteria</taxon>
        <taxon>Pseudomonadati</taxon>
        <taxon>Thermodesulfobacteriota</taxon>
        <taxon>Syntrophobacteria</taxon>
        <taxon>Syntrophobacterales</taxon>
        <taxon>Syntrophobacteraceae</taxon>
        <taxon>Desulforhabdus</taxon>
    </lineage>
</organism>
<proteinExistence type="predicted"/>
<feature type="transmembrane region" description="Helical" evidence="5">
    <location>
        <begin position="144"/>
        <end position="162"/>
    </location>
</feature>
<evidence type="ECO:0000256" key="3">
    <source>
        <dbReference type="ARBA" id="ARBA00022989"/>
    </source>
</evidence>
<evidence type="ECO:0000256" key="5">
    <source>
        <dbReference type="SAM" id="Phobius"/>
    </source>
</evidence>